<evidence type="ECO:0000313" key="3">
    <source>
        <dbReference type="Proteomes" id="UP000229336"/>
    </source>
</evidence>
<comment type="caution">
    <text evidence="2">The sequence shown here is derived from an EMBL/GenBank/DDBJ whole genome shotgun (WGS) entry which is preliminary data.</text>
</comment>
<dbReference type="AlphaFoldDB" id="A0A2M7TU31"/>
<feature type="domain" description="LysM" evidence="1">
    <location>
        <begin position="1"/>
        <end position="45"/>
    </location>
</feature>
<evidence type="ECO:0000259" key="1">
    <source>
        <dbReference type="PROSITE" id="PS51782"/>
    </source>
</evidence>
<dbReference type="Gene3D" id="3.10.350.10">
    <property type="entry name" value="LysM domain"/>
    <property type="match status" value="1"/>
</dbReference>
<reference evidence="3" key="1">
    <citation type="submission" date="2017-09" db="EMBL/GenBank/DDBJ databases">
        <title>Depth-based differentiation of microbial function through sediment-hosted aquifers and enrichment of novel symbionts in the deep terrestrial subsurface.</title>
        <authorList>
            <person name="Probst A.J."/>
            <person name="Ladd B."/>
            <person name="Jarett J.K."/>
            <person name="Geller-Mcgrath D.E."/>
            <person name="Sieber C.M.K."/>
            <person name="Emerson J.B."/>
            <person name="Anantharaman K."/>
            <person name="Thomas B.C."/>
            <person name="Malmstrom R."/>
            <person name="Stieglmeier M."/>
            <person name="Klingl A."/>
            <person name="Woyke T."/>
            <person name="Ryan C.M."/>
            <person name="Banfield J.F."/>
        </authorList>
    </citation>
    <scope>NUCLEOTIDE SEQUENCE [LARGE SCALE GENOMIC DNA]</scope>
</reference>
<dbReference type="InterPro" id="IPR018392">
    <property type="entry name" value="LysM"/>
</dbReference>
<sequence length="46" mass="5669">MKGDNLWKIATTYFKDGYQWKKIWELNRDKIINPNRLEIGMTLRLR</sequence>
<protein>
    <recommendedName>
        <fullName evidence="1">LysM domain-containing protein</fullName>
    </recommendedName>
</protein>
<dbReference type="Proteomes" id="UP000229336">
    <property type="component" value="Unassembled WGS sequence"/>
</dbReference>
<gene>
    <name evidence="2" type="ORF">COY20_00630</name>
</gene>
<dbReference type="PROSITE" id="PS51782">
    <property type="entry name" value="LYSM"/>
    <property type="match status" value="1"/>
</dbReference>
<dbReference type="CDD" id="cd00118">
    <property type="entry name" value="LysM"/>
    <property type="match status" value="1"/>
</dbReference>
<accession>A0A2M7TU31</accession>
<name>A0A2M7TU31_9BACT</name>
<dbReference type="Pfam" id="PF01476">
    <property type="entry name" value="LysM"/>
    <property type="match status" value="1"/>
</dbReference>
<proteinExistence type="predicted"/>
<organism evidence="2 3">
    <name type="scientific">Candidatus Shapirobacteria bacterium CG_4_10_14_0_2_um_filter_40_12</name>
    <dbReference type="NCBI Taxonomy" id="1974871"/>
    <lineage>
        <taxon>Bacteria</taxon>
        <taxon>Candidatus Shapironibacteriota</taxon>
    </lineage>
</organism>
<evidence type="ECO:0000313" key="2">
    <source>
        <dbReference type="EMBL" id="PIZ61225.1"/>
    </source>
</evidence>
<dbReference type="InterPro" id="IPR036779">
    <property type="entry name" value="LysM_dom_sf"/>
</dbReference>
<dbReference type="EMBL" id="PFNX01000017">
    <property type="protein sequence ID" value="PIZ61225.1"/>
    <property type="molecule type" value="Genomic_DNA"/>
</dbReference>
<dbReference type="SUPFAM" id="SSF54106">
    <property type="entry name" value="LysM domain"/>
    <property type="match status" value="1"/>
</dbReference>